<evidence type="ECO:0000313" key="2">
    <source>
        <dbReference type="Proteomes" id="UP001610334"/>
    </source>
</evidence>
<evidence type="ECO:0000313" key="1">
    <source>
        <dbReference type="EMBL" id="KAL2808985.1"/>
    </source>
</evidence>
<protein>
    <submittedName>
        <fullName evidence="1">Uncharacterized protein</fullName>
    </submittedName>
</protein>
<keyword evidence="2" id="KW-1185">Reference proteome</keyword>
<organism evidence="1 2">
    <name type="scientific">Aspergillus granulosus</name>
    <dbReference type="NCBI Taxonomy" id="176169"/>
    <lineage>
        <taxon>Eukaryota</taxon>
        <taxon>Fungi</taxon>
        <taxon>Dikarya</taxon>
        <taxon>Ascomycota</taxon>
        <taxon>Pezizomycotina</taxon>
        <taxon>Eurotiomycetes</taxon>
        <taxon>Eurotiomycetidae</taxon>
        <taxon>Eurotiales</taxon>
        <taxon>Aspergillaceae</taxon>
        <taxon>Aspergillus</taxon>
        <taxon>Aspergillus subgen. Nidulantes</taxon>
    </lineage>
</organism>
<comment type="caution">
    <text evidence="1">The sequence shown here is derived from an EMBL/GenBank/DDBJ whole genome shotgun (WGS) entry which is preliminary data.</text>
</comment>
<name>A0ABR4H0M7_9EURO</name>
<proteinExistence type="predicted"/>
<accession>A0ABR4H0M7</accession>
<dbReference type="EMBL" id="JBFXLT010000099">
    <property type="protein sequence ID" value="KAL2808985.1"/>
    <property type="molecule type" value="Genomic_DNA"/>
</dbReference>
<reference evidence="1 2" key="1">
    <citation type="submission" date="2024-07" db="EMBL/GenBank/DDBJ databases">
        <title>Section-level genome sequencing and comparative genomics of Aspergillus sections Usti and Cavernicolus.</title>
        <authorList>
            <consortium name="Lawrence Berkeley National Laboratory"/>
            <person name="Nybo J.L."/>
            <person name="Vesth T.C."/>
            <person name="Theobald S."/>
            <person name="Frisvad J.C."/>
            <person name="Larsen T.O."/>
            <person name="Kjaerboelling I."/>
            <person name="Rothschild-Mancinelli K."/>
            <person name="Lyhne E.K."/>
            <person name="Kogle M.E."/>
            <person name="Barry K."/>
            <person name="Clum A."/>
            <person name="Na H."/>
            <person name="Ledsgaard L."/>
            <person name="Lin J."/>
            <person name="Lipzen A."/>
            <person name="Kuo A."/>
            <person name="Riley R."/>
            <person name="Mondo S."/>
            <person name="Labutti K."/>
            <person name="Haridas S."/>
            <person name="Pangalinan J."/>
            <person name="Salamov A.A."/>
            <person name="Simmons B.A."/>
            <person name="Magnuson J.K."/>
            <person name="Chen J."/>
            <person name="Drula E."/>
            <person name="Henrissat B."/>
            <person name="Wiebenga A."/>
            <person name="Lubbers R.J."/>
            <person name="Gomes A.C."/>
            <person name="Makela M.R."/>
            <person name="Stajich J."/>
            <person name="Grigoriev I.V."/>
            <person name="Mortensen U.H."/>
            <person name="De Vries R.P."/>
            <person name="Baker S.E."/>
            <person name="Andersen M.R."/>
        </authorList>
    </citation>
    <scope>NUCLEOTIDE SEQUENCE [LARGE SCALE GENOMIC DNA]</scope>
    <source>
        <strain evidence="1 2">CBS 588.65</strain>
    </source>
</reference>
<sequence>MNCFRQIYLLIKSPFKRTQHQVLEIGPPMDFRKEELPQFVADDDAITLYNPTALEKDTVVNTTEKEPSTRDKIKNQVRRLSVKISRPPTDSE</sequence>
<gene>
    <name evidence="1" type="ORF">BJX63DRAFT_435610</name>
</gene>
<dbReference type="Proteomes" id="UP001610334">
    <property type="component" value="Unassembled WGS sequence"/>
</dbReference>